<organism evidence="13 14">
    <name type="scientific">Mizuhopecten yessoensis</name>
    <name type="common">Japanese scallop</name>
    <name type="synonym">Patinopecten yessoensis</name>
    <dbReference type="NCBI Taxonomy" id="6573"/>
    <lineage>
        <taxon>Eukaryota</taxon>
        <taxon>Metazoa</taxon>
        <taxon>Spiralia</taxon>
        <taxon>Lophotrochozoa</taxon>
        <taxon>Mollusca</taxon>
        <taxon>Bivalvia</taxon>
        <taxon>Autobranchia</taxon>
        <taxon>Pteriomorphia</taxon>
        <taxon>Pectinida</taxon>
        <taxon>Pectinoidea</taxon>
        <taxon>Pectinidae</taxon>
        <taxon>Mizuhopecten</taxon>
    </lineage>
</organism>
<evidence type="ECO:0000256" key="2">
    <source>
        <dbReference type="ARBA" id="ARBA00022632"/>
    </source>
</evidence>
<keyword evidence="2" id="KW-1090">Inhibition of host innate immune response by virus</keyword>
<keyword evidence="6" id="KW-0922">Interferon antiviral system evasion</keyword>
<keyword evidence="2" id="KW-0899">Viral immunoevasion</keyword>
<dbReference type="SMART" id="SM00409">
    <property type="entry name" value="IG"/>
    <property type="match status" value="1"/>
</dbReference>
<dbReference type="EMBL" id="NEDP02002040">
    <property type="protein sequence ID" value="OWF51894.1"/>
    <property type="molecule type" value="Genomic_DNA"/>
</dbReference>
<evidence type="ECO:0000256" key="3">
    <source>
        <dbReference type="ARBA" id="ARBA00022830"/>
    </source>
</evidence>
<sequence length="525" mass="59302">MLVGFRGPGGCFWTHYEGPSRKDALINESNSSKETRAMLLKLLLILCLADYGETTCPESNETGPLRYTDGMNSADFMIAGHQKSLRCCITGFTRLIWSFRATENDTWQHINGTDYQLDENNRNQTLMILPKQDSDPRPGSYRCTATNAENHTLIHRIELYLGGPTGREHPQAFGPSSTPCAKLGGTISLNCSGDFGQLDSMLRNVEWYYDDGGNLTLLSDLNDSRITSSINNQMAEPSSSQLVIRNVTEADIDKTFRCYVSSVKTEYNKHFKFVVELCPTFVQMTPVDKIKVGGITAGASVVFLLLILLATFMVYLHKPQIEYKLRGKLQGLCERKGNWIPLPNDEPHLYDAMLFHCDVSRDCDIGTSLKSDLKDADFNVVTQEADDADADNLTINSIIEDLVRKSAALVVVYPSDGSDEGSMARLEFILTLIDSIHIYNVTVIRHTNEKNEVNPRLKGYKHLTYEPEDDNRTPHRKFLCALCNNRRRLRKNFLCALKLRILAAKNRRKKRMQQEDLHGRQEGLV</sequence>
<comment type="function">
    <text evidence="10">Counteracts the antiviral effects of host IFN-alpha/beta and key IFN-inducible proteins involved in viral RNA degradation suxh as host OAS1. Acts as a soluble IFN-alpha receptor and thus inhibits the interaction between host IFN-alpha and its receptor.</text>
</comment>
<dbReference type="PROSITE" id="PS50835">
    <property type="entry name" value="IG_LIKE"/>
    <property type="match status" value="2"/>
</dbReference>
<dbReference type="AlphaFoldDB" id="A0A210QT33"/>
<dbReference type="InterPro" id="IPR015621">
    <property type="entry name" value="IL-1_rcpt_fam"/>
</dbReference>
<dbReference type="Gene3D" id="2.60.40.10">
    <property type="entry name" value="Immunoglobulins"/>
    <property type="match status" value="2"/>
</dbReference>
<keyword evidence="2" id="KW-0945">Host-virus interaction</keyword>
<protein>
    <recommendedName>
        <fullName evidence="9">Soluble interferon alpha/beta receptor OPG204</fullName>
    </recommendedName>
</protein>
<keyword evidence="4" id="KW-1015">Disulfide bond</keyword>
<dbReference type="InterPro" id="IPR036179">
    <property type="entry name" value="Ig-like_dom_sf"/>
</dbReference>
<keyword evidence="14" id="KW-1185">Reference proteome</keyword>
<reference evidence="13 14" key="1">
    <citation type="journal article" date="2017" name="Nat. Ecol. Evol.">
        <title>Scallop genome provides insights into evolution of bilaterian karyotype and development.</title>
        <authorList>
            <person name="Wang S."/>
            <person name="Zhang J."/>
            <person name="Jiao W."/>
            <person name="Li J."/>
            <person name="Xun X."/>
            <person name="Sun Y."/>
            <person name="Guo X."/>
            <person name="Huan P."/>
            <person name="Dong B."/>
            <person name="Zhang L."/>
            <person name="Hu X."/>
            <person name="Sun X."/>
            <person name="Wang J."/>
            <person name="Zhao C."/>
            <person name="Wang Y."/>
            <person name="Wang D."/>
            <person name="Huang X."/>
            <person name="Wang R."/>
            <person name="Lv J."/>
            <person name="Li Y."/>
            <person name="Zhang Z."/>
            <person name="Liu B."/>
            <person name="Lu W."/>
            <person name="Hui Y."/>
            <person name="Liang J."/>
            <person name="Zhou Z."/>
            <person name="Hou R."/>
            <person name="Li X."/>
            <person name="Liu Y."/>
            <person name="Li H."/>
            <person name="Ning X."/>
            <person name="Lin Y."/>
            <person name="Zhao L."/>
            <person name="Xing Q."/>
            <person name="Dou J."/>
            <person name="Li Y."/>
            <person name="Mao J."/>
            <person name="Guo H."/>
            <person name="Dou H."/>
            <person name="Li T."/>
            <person name="Mu C."/>
            <person name="Jiang W."/>
            <person name="Fu Q."/>
            <person name="Fu X."/>
            <person name="Miao Y."/>
            <person name="Liu J."/>
            <person name="Yu Q."/>
            <person name="Li R."/>
            <person name="Liao H."/>
            <person name="Li X."/>
            <person name="Kong Y."/>
            <person name="Jiang Z."/>
            <person name="Chourrout D."/>
            <person name="Li R."/>
            <person name="Bao Z."/>
        </authorList>
    </citation>
    <scope>NUCLEOTIDE SEQUENCE [LARGE SCALE GENOMIC DNA]</scope>
    <source>
        <strain evidence="13 14">PY_sf001</strain>
    </source>
</reference>
<evidence type="ECO:0000256" key="11">
    <source>
        <dbReference type="SAM" id="Phobius"/>
    </source>
</evidence>
<keyword evidence="11" id="KW-0472">Membrane</keyword>
<feature type="domain" description="Ig-like" evidence="12">
    <location>
        <begin position="57"/>
        <end position="154"/>
    </location>
</feature>
<evidence type="ECO:0000256" key="4">
    <source>
        <dbReference type="ARBA" id="ARBA00023157"/>
    </source>
</evidence>
<accession>A0A210QT33</accession>
<evidence type="ECO:0000313" key="14">
    <source>
        <dbReference type="Proteomes" id="UP000242188"/>
    </source>
</evidence>
<keyword evidence="7" id="KW-0393">Immunoglobulin domain</keyword>
<gene>
    <name evidence="13" type="ORF">KP79_PYT20716</name>
</gene>
<evidence type="ECO:0000256" key="6">
    <source>
        <dbReference type="ARBA" id="ARBA00023258"/>
    </source>
</evidence>
<keyword evidence="11" id="KW-1133">Transmembrane helix</keyword>
<dbReference type="InterPro" id="IPR013783">
    <property type="entry name" value="Ig-like_fold"/>
</dbReference>
<evidence type="ECO:0000256" key="8">
    <source>
        <dbReference type="ARBA" id="ARBA00038761"/>
    </source>
</evidence>
<keyword evidence="1" id="KW-0244">Early protein</keyword>
<evidence type="ECO:0000256" key="10">
    <source>
        <dbReference type="ARBA" id="ARBA00045444"/>
    </source>
</evidence>
<evidence type="ECO:0000313" key="13">
    <source>
        <dbReference type="EMBL" id="OWF51894.1"/>
    </source>
</evidence>
<proteinExistence type="predicted"/>
<dbReference type="PANTHER" id="PTHR11890:SF44">
    <property type="entry name" value="X-LINKED INTERLEUKIN-1 RECEPTOR ACCESSORY PROTEIN-LIKE 2"/>
    <property type="match status" value="1"/>
</dbReference>
<evidence type="ECO:0000256" key="1">
    <source>
        <dbReference type="ARBA" id="ARBA00022518"/>
    </source>
</evidence>
<dbReference type="SUPFAM" id="SSF48726">
    <property type="entry name" value="Immunoglobulin"/>
    <property type="match status" value="2"/>
</dbReference>
<evidence type="ECO:0000256" key="7">
    <source>
        <dbReference type="ARBA" id="ARBA00023319"/>
    </source>
</evidence>
<dbReference type="InterPro" id="IPR003599">
    <property type="entry name" value="Ig_sub"/>
</dbReference>
<name>A0A210QT33_MIZYE</name>
<feature type="domain" description="Ig-like" evidence="12">
    <location>
        <begin position="170"/>
        <end position="268"/>
    </location>
</feature>
<keyword evidence="11" id="KW-0812">Transmembrane</keyword>
<keyword evidence="3" id="KW-1114">Inhibition of host interferon signaling pathway by virus</keyword>
<evidence type="ECO:0000256" key="9">
    <source>
        <dbReference type="ARBA" id="ARBA00041012"/>
    </source>
</evidence>
<keyword evidence="5" id="KW-0325">Glycoprotein</keyword>
<dbReference type="GO" id="GO:0039502">
    <property type="term" value="P:symbiont-mediated suppression of host type I interferon-mediated signaling pathway"/>
    <property type="evidence" value="ECO:0007669"/>
    <property type="project" value="UniProtKB-KW"/>
</dbReference>
<comment type="caution">
    <text evidence="13">The sequence shown here is derived from an EMBL/GenBank/DDBJ whole genome shotgun (WGS) entry which is preliminary data.</text>
</comment>
<evidence type="ECO:0000256" key="5">
    <source>
        <dbReference type="ARBA" id="ARBA00023180"/>
    </source>
</evidence>
<dbReference type="Proteomes" id="UP000242188">
    <property type="component" value="Unassembled WGS sequence"/>
</dbReference>
<comment type="subunit">
    <text evidence="8">Interacts with host IFNA1.</text>
</comment>
<evidence type="ECO:0000259" key="12">
    <source>
        <dbReference type="PROSITE" id="PS50835"/>
    </source>
</evidence>
<dbReference type="PANTHER" id="PTHR11890">
    <property type="entry name" value="INTERLEUKIN-1 RECEPTOR FAMILY MEMBER"/>
    <property type="match status" value="1"/>
</dbReference>
<feature type="transmembrane region" description="Helical" evidence="11">
    <location>
        <begin position="292"/>
        <end position="316"/>
    </location>
</feature>
<dbReference type="OrthoDB" id="10450371at2759"/>
<dbReference type="InterPro" id="IPR007110">
    <property type="entry name" value="Ig-like_dom"/>
</dbReference>